<evidence type="ECO:0000313" key="4">
    <source>
        <dbReference type="Proteomes" id="UP000027822"/>
    </source>
</evidence>
<feature type="region of interest" description="Disordered" evidence="1">
    <location>
        <begin position="116"/>
        <end position="137"/>
    </location>
</feature>
<dbReference type="AlphaFoldDB" id="A0A073K0A8"/>
<keyword evidence="2" id="KW-0812">Transmembrane</keyword>
<protein>
    <recommendedName>
        <fullName evidence="5">Pre-toxin TG domain-containing protein</fullName>
    </recommendedName>
</protein>
<dbReference type="PANTHER" id="PTHR34976:SF2">
    <property type="entry name" value="TYPE VII SECRETION SYSTEM PROTEIN ESSD"/>
    <property type="match status" value="1"/>
</dbReference>
<sequence>MDVRYKPEEWKEMKEGIDKVTKEAIPKLKDMNDMLKEIEATIKELDSDRSIHFEPRNKDKELNELLDDYTELGNYCTNVGEVEKRHFDKPFLEDIDKFAGKIRDLSLKNYKTENRIGSTTTTTTPAAHRSGQVQTTTTKKDEITVEDIFKDSVAFDEVLQAQYKEIKMQNPDLELNYEKYRELAPSMRGFEYETIAEGQQKLEFWRDLAIAGALIILTITVPPLGIAASVAFGGLELKSAIEGKDWGTGRELNTTERVGRGAFGALDMIPLVGPAAKSFRAMDSFISMSRLSKVQGGGVKFNPSKVENVVQSMRNSKNYLFGKLRLRTLEAEKYGNNKMYDTVEKIA</sequence>
<name>A0A073K0A8_9BACI</name>
<dbReference type="EMBL" id="JOTN01000002">
    <property type="protein sequence ID" value="KEK20764.1"/>
    <property type="molecule type" value="Genomic_DNA"/>
</dbReference>
<dbReference type="Proteomes" id="UP000027822">
    <property type="component" value="Unassembled WGS sequence"/>
</dbReference>
<organism evidence="3 4">
    <name type="scientific">Bacillus manliponensis</name>
    <dbReference type="NCBI Taxonomy" id="574376"/>
    <lineage>
        <taxon>Bacteria</taxon>
        <taxon>Bacillati</taxon>
        <taxon>Bacillota</taxon>
        <taxon>Bacilli</taxon>
        <taxon>Bacillales</taxon>
        <taxon>Bacillaceae</taxon>
        <taxon>Bacillus</taxon>
        <taxon>Bacillus cereus group</taxon>
    </lineage>
</organism>
<keyword evidence="4" id="KW-1185">Reference proteome</keyword>
<feature type="non-terminal residue" evidence="3">
    <location>
        <position position="347"/>
    </location>
</feature>
<dbReference type="PANTHER" id="PTHR34976">
    <property type="entry name" value="RIBONUCLEASE YQCG-RELATED"/>
    <property type="match status" value="1"/>
</dbReference>
<comment type="caution">
    <text evidence="3">The sequence shown here is derived from an EMBL/GenBank/DDBJ whole genome shotgun (WGS) entry which is preliminary data.</text>
</comment>
<dbReference type="eggNOG" id="COG5585">
    <property type="taxonomic scope" value="Bacteria"/>
</dbReference>
<evidence type="ECO:0000256" key="1">
    <source>
        <dbReference type="SAM" id="MobiDB-lite"/>
    </source>
</evidence>
<proteinExistence type="predicted"/>
<reference evidence="3 4" key="1">
    <citation type="submission" date="2014-06" db="EMBL/GenBank/DDBJ databases">
        <title>Draft genome sequence of Bacillus manliponensis JCM 15802 (MCCC 1A00708).</title>
        <authorList>
            <person name="Lai Q."/>
            <person name="Liu Y."/>
            <person name="Shao Z."/>
        </authorList>
    </citation>
    <scope>NUCLEOTIDE SEQUENCE [LARGE SCALE GENOMIC DNA]</scope>
    <source>
        <strain evidence="3 4">JCM 15802</strain>
    </source>
</reference>
<gene>
    <name evidence="3" type="ORF">BAMA_08200</name>
</gene>
<evidence type="ECO:0008006" key="5">
    <source>
        <dbReference type="Google" id="ProtNLM"/>
    </source>
</evidence>
<accession>A0A073K0A8</accession>
<keyword evidence="2" id="KW-1133">Transmembrane helix</keyword>
<feature type="transmembrane region" description="Helical" evidence="2">
    <location>
        <begin position="208"/>
        <end position="232"/>
    </location>
</feature>
<evidence type="ECO:0000313" key="3">
    <source>
        <dbReference type="EMBL" id="KEK20764.1"/>
    </source>
</evidence>
<dbReference type="InterPro" id="IPR051768">
    <property type="entry name" value="Bact_secretion_toxin"/>
</dbReference>
<evidence type="ECO:0000256" key="2">
    <source>
        <dbReference type="SAM" id="Phobius"/>
    </source>
</evidence>
<keyword evidence="2" id="KW-0472">Membrane</keyword>